<comment type="caution">
    <text evidence="1">The sequence shown here is derived from an EMBL/GenBank/DDBJ whole genome shotgun (WGS) entry which is preliminary data.</text>
</comment>
<dbReference type="InterPro" id="IPR023198">
    <property type="entry name" value="PGP-like_dom2"/>
</dbReference>
<dbReference type="PANTHER" id="PTHR18901">
    <property type="entry name" value="2-DEOXYGLUCOSE-6-PHOSPHATE PHOSPHATASE 2"/>
    <property type="match status" value="1"/>
</dbReference>
<dbReference type="AlphaFoldDB" id="A0A9Q0M1I4"/>
<accession>A0A9Q0M1I4</accession>
<dbReference type="EMBL" id="JAPWDV010000003">
    <property type="protein sequence ID" value="KAJ6217334.1"/>
    <property type="molecule type" value="Genomic_DNA"/>
</dbReference>
<dbReference type="Gene3D" id="1.10.150.240">
    <property type="entry name" value="Putative phosphatase, domain 2"/>
    <property type="match status" value="1"/>
</dbReference>
<dbReference type="InterPro" id="IPR006439">
    <property type="entry name" value="HAD-SF_hydro_IA"/>
</dbReference>
<dbReference type="SUPFAM" id="SSF56784">
    <property type="entry name" value="HAD-like"/>
    <property type="match status" value="1"/>
</dbReference>
<keyword evidence="2" id="KW-1185">Reference proteome</keyword>
<dbReference type="GO" id="GO:0016791">
    <property type="term" value="F:phosphatase activity"/>
    <property type="evidence" value="ECO:0007669"/>
    <property type="project" value="TreeGrafter"/>
</dbReference>
<gene>
    <name evidence="1" type="ORF">RDWZM_008491</name>
</gene>
<dbReference type="OMA" id="YHGRRPM"/>
<dbReference type="InterPro" id="IPR023214">
    <property type="entry name" value="HAD_sf"/>
</dbReference>
<proteinExistence type="predicted"/>
<sequence length="229" mass="25878">MSEEIKISHVIFDMDGLLLDTETRYEKSIGTVTRRYGQEYTFDLKLKIMGRTGMEGCQIMVRELNLPISVEQFASEIDEEYRKIFSEYVPLMPGAERLVKHLASKGVPIAIATSSKGFTFRLKTKPHKELFSNFHHILVASEDPEIVRGKPDPQTFLVCASRFSNPPTNMSNVLVFEDSVAGVQAANAAGMKSVWVPDPRMSKDLVTPWLQLNTLEEFKPELYGLPAYD</sequence>
<dbReference type="Gene3D" id="3.40.50.1000">
    <property type="entry name" value="HAD superfamily/HAD-like"/>
    <property type="match status" value="1"/>
</dbReference>
<organism evidence="1 2">
    <name type="scientific">Blomia tropicalis</name>
    <name type="common">Mite</name>
    <dbReference type="NCBI Taxonomy" id="40697"/>
    <lineage>
        <taxon>Eukaryota</taxon>
        <taxon>Metazoa</taxon>
        <taxon>Ecdysozoa</taxon>
        <taxon>Arthropoda</taxon>
        <taxon>Chelicerata</taxon>
        <taxon>Arachnida</taxon>
        <taxon>Acari</taxon>
        <taxon>Acariformes</taxon>
        <taxon>Sarcoptiformes</taxon>
        <taxon>Astigmata</taxon>
        <taxon>Glycyphagoidea</taxon>
        <taxon>Echimyopodidae</taxon>
        <taxon>Blomia</taxon>
    </lineage>
</organism>
<dbReference type="InterPro" id="IPR036412">
    <property type="entry name" value="HAD-like_sf"/>
</dbReference>
<dbReference type="Pfam" id="PF00702">
    <property type="entry name" value="Hydrolase"/>
    <property type="match status" value="1"/>
</dbReference>
<evidence type="ECO:0000313" key="1">
    <source>
        <dbReference type="EMBL" id="KAJ6217334.1"/>
    </source>
</evidence>
<dbReference type="FunFam" id="3.40.50.1000:FF:000055">
    <property type="entry name" value="Haloacid dehalogenase-like hydrolase family protein"/>
    <property type="match status" value="1"/>
</dbReference>
<dbReference type="NCBIfam" id="TIGR01509">
    <property type="entry name" value="HAD-SF-IA-v3"/>
    <property type="match status" value="1"/>
</dbReference>
<evidence type="ECO:0000313" key="2">
    <source>
        <dbReference type="Proteomes" id="UP001142055"/>
    </source>
</evidence>
<dbReference type="SFLD" id="SFLDG01129">
    <property type="entry name" value="C1.5:_HAD__Beta-PGM__Phosphata"/>
    <property type="match status" value="1"/>
</dbReference>
<dbReference type="Proteomes" id="UP001142055">
    <property type="component" value="Chromosome 3"/>
</dbReference>
<protein>
    <submittedName>
        <fullName evidence="1">Uncharacterized protein</fullName>
    </submittedName>
</protein>
<dbReference type="SFLD" id="SFLDS00003">
    <property type="entry name" value="Haloacid_Dehalogenase"/>
    <property type="match status" value="1"/>
</dbReference>
<reference evidence="1" key="1">
    <citation type="submission" date="2022-12" db="EMBL/GenBank/DDBJ databases">
        <title>Genome assemblies of Blomia tropicalis.</title>
        <authorList>
            <person name="Cui Y."/>
        </authorList>
    </citation>
    <scope>NUCLEOTIDE SEQUENCE</scope>
    <source>
        <tissue evidence="1">Adult mites</tissue>
    </source>
</reference>
<dbReference type="PANTHER" id="PTHR18901:SF38">
    <property type="entry name" value="PSEUDOURIDINE-5'-PHOSPHATASE"/>
    <property type="match status" value="1"/>
</dbReference>
<name>A0A9Q0M1I4_BLOTA</name>